<evidence type="ECO:0000256" key="1">
    <source>
        <dbReference type="ARBA" id="ARBA00004123"/>
    </source>
</evidence>
<keyword evidence="4" id="KW-0235">DNA replication</keyword>
<evidence type="ECO:0000256" key="5">
    <source>
        <dbReference type="ARBA" id="ARBA00023125"/>
    </source>
</evidence>
<dbReference type="Proteomes" id="UP000016924">
    <property type="component" value="Unassembled WGS sequence"/>
</dbReference>
<dbReference type="AlphaFoldDB" id="R7YUR5"/>
<dbReference type="OMA" id="PEDGAWF"/>
<dbReference type="EMBL" id="JH767574">
    <property type="protein sequence ID" value="EON65431.1"/>
    <property type="molecule type" value="Genomic_DNA"/>
</dbReference>
<protein>
    <recommendedName>
        <fullName evidence="3">DNA polymerase epsilon subunit B</fullName>
    </recommendedName>
    <alternativeName>
        <fullName evidence="7">DNA polymerase II subunit 2</fullName>
    </alternativeName>
</protein>
<evidence type="ECO:0000259" key="9">
    <source>
        <dbReference type="Pfam" id="PF04042"/>
    </source>
</evidence>
<comment type="similarity">
    <text evidence="2">Belongs to the DNA polymerase epsilon subunit B family.</text>
</comment>
<accession>R7YUR5</accession>
<feature type="compositionally biased region" description="Basic and acidic residues" evidence="8">
    <location>
        <begin position="643"/>
        <end position="654"/>
    </location>
</feature>
<dbReference type="HOGENOM" id="CLU_010628_1_0_1"/>
<dbReference type="eggNOG" id="KOG3818">
    <property type="taxonomic scope" value="Eukaryota"/>
</dbReference>
<comment type="subcellular location">
    <subcellularLocation>
        <location evidence="1">Nucleus</location>
    </subcellularLocation>
</comment>
<dbReference type="GO" id="GO:0008622">
    <property type="term" value="C:epsilon DNA polymerase complex"/>
    <property type="evidence" value="ECO:0007669"/>
    <property type="project" value="InterPro"/>
</dbReference>
<dbReference type="STRING" id="1168221.R7YUR5"/>
<sequence>MNRTLNRKLAPINPIPSSSPAFGTPLHPLPAITSAPIPAPPALKPTILPILLPSATLRPLAFRTFTKKHNLTLTSSALALLATFVGRHCGSGWRDEGLAERLLEEVARAWKRGSGDVIVDAAGEGAALKGILKGLEECMVGGRVVVGKGSGLNREVSFRLGPDGAVAGTRPGLLPSESSFGMGALEVDEEEEENGSRDPRDWIKVIDAFEQPRLTYNVNKKHFERSTTKASLFPPPSHRTDLFRQRYHLVHQRCLRNESFQAPSFSGNRSFHRTSSLSVTQSHKITPIANLLGRSGTSHVLLGLLIVSASGTLALSDLTGTIALDIQHARPVPEDGAYFAPGMIVLVDGAYEEDYSNPGAGSMSALGDAGGIGGTIGGKFVAFSVGHPPCEQRVTTLGIADKGSGVNEAHIGTGPAFGWTDFLGVGSERATGARMRRVEQRLLGPGAPHHDNARIAIASEVNLDNPATLSALRTMLNSYASLPPTAFPMAVVLIGNFCSKAVMAGTPGAESIEYKEYFNSLAAVLSDFPQLLARTTLVFVPGDNDAWPSAFSAGTACPLPRKGVPEMFTSRVRRAVAEANRDAGGPGKKGEVVWSTNPARLSWFGCLGEMVLFRDDICGRLRRTGLRFKKPGQVEDGDDDEARENSARRREVASREPGAAEVAELVTQESQPMDLDSVPIPTAAALSTDSADEDALTARRLTRTLLDQSHLSPFPLSTRPVHWDYAHALSLYPLPTSLVIADAEAPAFALRYEGCCAMNPGKIVEGRRGERAQWVEYDVLSGKGEVRWKDS</sequence>
<feature type="region of interest" description="Disordered" evidence="8">
    <location>
        <begin position="630"/>
        <end position="660"/>
    </location>
</feature>
<dbReference type="PANTHER" id="PTHR12708">
    <property type="entry name" value="DNA POLYMERASE EPSILON SUBUNIT B"/>
    <property type="match status" value="1"/>
</dbReference>
<evidence type="ECO:0000313" key="11">
    <source>
        <dbReference type="Proteomes" id="UP000016924"/>
    </source>
</evidence>
<dbReference type="RefSeq" id="XP_007780748.1">
    <property type="nucleotide sequence ID" value="XM_007782558.1"/>
</dbReference>
<reference evidence="11" key="1">
    <citation type="submission" date="2012-06" db="EMBL/GenBank/DDBJ databases">
        <title>The genome sequence of Coniosporium apollinis CBS 100218.</title>
        <authorList>
            <consortium name="The Broad Institute Genome Sequencing Platform"/>
            <person name="Cuomo C."/>
            <person name="Gorbushina A."/>
            <person name="Noack S."/>
            <person name="Walker B."/>
            <person name="Young S.K."/>
            <person name="Zeng Q."/>
            <person name="Gargeya S."/>
            <person name="Fitzgerald M."/>
            <person name="Haas B."/>
            <person name="Abouelleil A."/>
            <person name="Alvarado L."/>
            <person name="Arachchi H.M."/>
            <person name="Berlin A.M."/>
            <person name="Chapman S.B."/>
            <person name="Goldberg J."/>
            <person name="Griggs A."/>
            <person name="Gujja S."/>
            <person name="Hansen M."/>
            <person name="Howarth C."/>
            <person name="Imamovic A."/>
            <person name="Larimer J."/>
            <person name="McCowan C."/>
            <person name="Montmayeur A."/>
            <person name="Murphy C."/>
            <person name="Neiman D."/>
            <person name="Pearson M."/>
            <person name="Priest M."/>
            <person name="Roberts A."/>
            <person name="Saif S."/>
            <person name="Shea T."/>
            <person name="Sisk P."/>
            <person name="Sykes S."/>
            <person name="Wortman J."/>
            <person name="Nusbaum C."/>
            <person name="Birren B."/>
        </authorList>
    </citation>
    <scope>NUCLEOTIDE SEQUENCE [LARGE SCALE GENOMIC DNA]</scope>
    <source>
        <strain evidence="11">CBS 100218</strain>
    </source>
</reference>
<dbReference type="GO" id="GO:0042276">
    <property type="term" value="P:error-prone translesion synthesis"/>
    <property type="evidence" value="ECO:0007669"/>
    <property type="project" value="TreeGrafter"/>
</dbReference>
<feature type="domain" description="DNA polymerase alpha/delta/epsilon subunit B" evidence="9">
    <location>
        <begin position="455"/>
        <end position="748"/>
    </location>
</feature>
<evidence type="ECO:0000256" key="2">
    <source>
        <dbReference type="ARBA" id="ARBA00009560"/>
    </source>
</evidence>
<dbReference type="Pfam" id="PF04042">
    <property type="entry name" value="DNA_pol_E_B"/>
    <property type="match status" value="1"/>
</dbReference>
<dbReference type="GO" id="GO:0006261">
    <property type="term" value="P:DNA-templated DNA replication"/>
    <property type="evidence" value="ECO:0007669"/>
    <property type="project" value="InterPro"/>
</dbReference>
<dbReference type="PANTHER" id="PTHR12708:SF0">
    <property type="entry name" value="DNA POLYMERASE EPSILON SUBUNIT 2"/>
    <property type="match status" value="1"/>
</dbReference>
<evidence type="ECO:0000256" key="3">
    <source>
        <dbReference type="ARBA" id="ARBA00016011"/>
    </source>
</evidence>
<dbReference type="GO" id="GO:0003677">
    <property type="term" value="F:DNA binding"/>
    <property type="evidence" value="ECO:0007669"/>
    <property type="project" value="UniProtKB-KW"/>
</dbReference>
<evidence type="ECO:0000256" key="7">
    <source>
        <dbReference type="ARBA" id="ARBA00032930"/>
    </source>
</evidence>
<keyword evidence="6" id="KW-0539">Nucleus</keyword>
<dbReference type="GeneID" id="19901980"/>
<keyword evidence="11" id="KW-1185">Reference proteome</keyword>
<keyword evidence="5" id="KW-0238">DNA-binding</keyword>
<evidence type="ECO:0000256" key="4">
    <source>
        <dbReference type="ARBA" id="ARBA00022705"/>
    </source>
</evidence>
<evidence type="ECO:0000256" key="6">
    <source>
        <dbReference type="ARBA" id="ARBA00023242"/>
    </source>
</evidence>
<dbReference type="OrthoDB" id="10254730at2759"/>
<gene>
    <name evidence="10" type="ORF">W97_04669</name>
</gene>
<evidence type="ECO:0000256" key="8">
    <source>
        <dbReference type="SAM" id="MobiDB-lite"/>
    </source>
</evidence>
<evidence type="ECO:0000313" key="10">
    <source>
        <dbReference type="EMBL" id="EON65431.1"/>
    </source>
</evidence>
<dbReference type="InterPro" id="IPR016266">
    <property type="entry name" value="POLE2"/>
</dbReference>
<name>R7YUR5_CONA1</name>
<dbReference type="InterPro" id="IPR007185">
    <property type="entry name" value="DNA_pol_a/d/e_bsu"/>
</dbReference>
<organism evidence="10 11">
    <name type="scientific">Coniosporium apollinis (strain CBS 100218)</name>
    <name type="common">Rock-inhabiting black yeast</name>
    <dbReference type="NCBI Taxonomy" id="1168221"/>
    <lineage>
        <taxon>Eukaryota</taxon>
        <taxon>Fungi</taxon>
        <taxon>Dikarya</taxon>
        <taxon>Ascomycota</taxon>
        <taxon>Pezizomycotina</taxon>
        <taxon>Dothideomycetes</taxon>
        <taxon>Dothideomycetes incertae sedis</taxon>
        <taxon>Coniosporium</taxon>
    </lineage>
</organism>
<proteinExistence type="inferred from homology"/>